<reference evidence="1 2" key="1">
    <citation type="submission" date="2021-06" db="EMBL/GenBank/DDBJ databases">
        <title>Caerostris extrusa draft genome.</title>
        <authorList>
            <person name="Kono N."/>
            <person name="Arakawa K."/>
        </authorList>
    </citation>
    <scope>NUCLEOTIDE SEQUENCE [LARGE SCALE GENOMIC DNA]</scope>
</reference>
<evidence type="ECO:0000313" key="2">
    <source>
        <dbReference type="Proteomes" id="UP001054945"/>
    </source>
</evidence>
<dbReference type="AlphaFoldDB" id="A0AAV4SS11"/>
<proteinExistence type="predicted"/>
<dbReference type="Proteomes" id="UP001054945">
    <property type="component" value="Unassembled WGS sequence"/>
</dbReference>
<sequence>MAAVAVFTTSADIKHPGMAAGNSLVSTGYVFFTSVGRHLALLLAVSEREKVHYFLLLVITCRNGRLCRKRLKNYHLTEGEIVLGGEVLAGDWFLSSVYFQIETMGVNCVPHEISALK</sequence>
<name>A0AAV4SS11_CAEEX</name>
<comment type="caution">
    <text evidence="1">The sequence shown here is derived from an EMBL/GenBank/DDBJ whole genome shotgun (WGS) entry which is preliminary data.</text>
</comment>
<dbReference type="EMBL" id="BPLR01010021">
    <property type="protein sequence ID" value="GIY36232.1"/>
    <property type="molecule type" value="Genomic_DNA"/>
</dbReference>
<organism evidence="1 2">
    <name type="scientific">Caerostris extrusa</name>
    <name type="common">Bark spider</name>
    <name type="synonym">Caerostris bankana</name>
    <dbReference type="NCBI Taxonomy" id="172846"/>
    <lineage>
        <taxon>Eukaryota</taxon>
        <taxon>Metazoa</taxon>
        <taxon>Ecdysozoa</taxon>
        <taxon>Arthropoda</taxon>
        <taxon>Chelicerata</taxon>
        <taxon>Arachnida</taxon>
        <taxon>Araneae</taxon>
        <taxon>Araneomorphae</taxon>
        <taxon>Entelegynae</taxon>
        <taxon>Araneoidea</taxon>
        <taxon>Araneidae</taxon>
        <taxon>Caerostris</taxon>
    </lineage>
</organism>
<evidence type="ECO:0000313" key="1">
    <source>
        <dbReference type="EMBL" id="GIY36232.1"/>
    </source>
</evidence>
<protein>
    <submittedName>
        <fullName evidence="1">Uncharacterized protein</fullName>
    </submittedName>
</protein>
<gene>
    <name evidence="1" type="ORF">CEXT_515041</name>
</gene>
<accession>A0AAV4SS11</accession>
<keyword evidence="2" id="KW-1185">Reference proteome</keyword>